<dbReference type="RefSeq" id="WP_189483129.1">
    <property type="nucleotide sequence ID" value="NZ_BMYR01000008.1"/>
</dbReference>
<protein>
    <recommendedName>
        <fullName evidence="4">DUF3016 domain-containing protein</fullName>
    </recommendedName>
</protein>
<reference evidence="3" key="1">
    <citation type="journal article" date="2019" name="Int. J. Syst. Evol. Microbiol.">
        <title>The Global Catalogue of Microorganisms (GCM) 10K type strain sequencing project: providing services to taxonomists for standard genome sequencing and annotation.</title>
        <authorList>
            <consortium name="The Broad Institute Genomics Platform"/>
            <consortium name="The Broad Institute Genome Sequencing Center for Infectious Disease"/>
            <person name="Wu L."/>
            <person name="Ma J."/>
        </authorList>
    </citation>
    <scope>NUCLEOTIDE SEQUENCE [LARGE SCALE GENOMIC DNA]</scope>
    <source>
        <strain evidence="3">KCTC 23723</strain>
    </source>
</reference>
<dbReference type="Proteomes" id="UP000634667">
    <property type="component" value="Unassembled WGS sequence"/>
</dbReference>
<sequence length="175" mass="19874">MRNSLLAITLLAMSGLVSATGLTINFEQPEKFTDIRPANDSKSRYQQRVTAAFERFFNEQAAKMPEGYRWDVTITDIDLAGDVDYFAGPTGQALRIVKDIYSPAVRFTHSLRDNLGEEVLSGEVRLRDMGFMQRLNATSSRPEFEFEHKMIEDWFRKTVQPAITQHAAVPPKVSQ</sequence>
<name>A0ABQ2WMR8_9ALTE</name>
<organism evidence="2 3">
    <name type="scientific">Alishewanella tabrizica</name>
    <dbReference type="NCBI Taxonomy" id="671278"/>
    <lineage>
        <taxon>Bacteria</taxon>
        <taxon>Pseudomonadati</taxon>
        <taxon>Pseudomonadota</taxon>
        <taxon>Gammaproteobacteria</taxon>
        <taxon>Alteromonadales</taxon>
        <taxon>Alteromonadaceae</taxon>
        <taxon>Alishewanella</taxon>
    </lineage>
</organism>
<dbReference type="EMBL" id="BMYR01000008">
    <property type="protein sequence ID" value="GGW64518.1"/>
    <property type="molecule type" value="Genomic_DNA"/>
</dbReference>
<dbReference type="Pfam" id="PF11454">
    <property type="entry name" value="DUF3016"/>
    <property type="match status" value="1"/>
</dbReference>
<evidence type="ECO:0000313" key="2">
    <source>
        <dbReference type="EMBL" id="GGW64518.1"/>
    </source>
</evidence>
<accession>A0ABQ2WMR8</accession>
<feature type="chain" id="PRO_5047051783" description="DUF3016 domain-containing protein" evidence="1">
    <location>
        <begin position="20"/>
        <end position="175"/>
    </location>
</feature>
<gene>
    <name evidence="2" type="ORF">GCM10008111_20520</name>
</gene>
<evidence type="ECO:0000313" key="3">
    <source>
        <dbReference type="Proteomes" id="UP000634667"/>
    </source>
</evidence>
<dbReference type="InterPro" id="IPR021557">
    <property type="entry name" value="DUF3016"/>
</dbReference>
<evidence type="ECO:0008006" key="4">
    <source>
        <dbReference type="Google" id="ProtNLM"/>
    </source>
</evidence>
<keyword evidence="1" id="KW-0732">Signal</keyword>
<comment type="caution">
    <text evidence="2">The sequence shown here is derived from an EMBL/GenBank/DDBJ whole genome shotgun (WGS) entry which is preliminary data.</text>
</comment>
<proteinExistence type="predicted"/>
<evidence type="ECO:0000256" key="1">
    <source>
        <dbReference type="SAM" id="SignalP"/>
    </source>
</evidence>
<feature type="signal peptide" evidence="1">
    <location>
        <begin position="1"/>
        <end position="19"/>
    </location>
</feature>
<keyword evidence="3" id="KW-1185">Reference proteome</keyword>